<comment type="caution">
    <text evidence="1">The sequence shown here is derived from an EMBL/GenBank/DDBJ whole genome shotgun (WGS) entry which is preliminary data.</text>
</comment>
<dbReference type="RefSeq" id="WP_386194988.1">
    <property type="nucleotide sequence ID" value="NZ_JBHSBC010000039.1"/>
</dbReference>
<reference evidence="2" key="1">
    <citation type="journal article" date="2019" name="Int. J. Syst. Evol. Microbiol.">
        <title>The Global Catalogue of Microorganisms (GCM) 10K type strain sequencing project: providing services to taxonomists for standard genome sequencing and annotation.</title>
        <authorList>
            <consortium name="The Broad Institute Genomics Platform"/>
            <consortium name="The Broad Institute Genome Sequencing Center for Infectious Disease"/>
            <person name="Wu L."/>
            <person name="Ma J."/>
        </authorList>
    </citation>
    <scope>NUCLEOTIDE SEQUENCE [LARGE SCALE GENOMIC DNA]</scope>
    <source>
        <strain evidence="2">TBRC 7912</strain>
    </source>
</reference>
<protein>
    <submittedName>
        <fullName evidence="1">Uncharacterized protein</fullName>
    </submittedName>
</protein>
<dbReference type="EMBL" id="JBHSBC010000039">
    <property type="protein sequence ID" value="MFC3984951.1"/>
    <property type="molecule type" value="Genomic_DNA"/>
</dbReference>
<keyword evidence="2" id="KW-1185">Reference proteome</keyword>
<accession>A0ABV8FAM8</accession>
<evidence type="ECO:0000313" key="2">
    <source>
        <dbReference type="Proteomes" id="UP001595698"/>
    </source>
</evidence>
<evidence type="ECO:0000313" key="1">
    <source>
        <dbReference type="EMBL" id="MFC3984951.1"/>
    </source>
</evidence>
<dbReference type="Proteomes" id="UP001595698">
    <property type="component" value="Unassembled WGS sequence"/>
</dbReference>
<sequence length="121" mass="12858">MADPGRFDAAAAPALVRYRPGRIIVQVDAREMQDSPDLLHALDQLSDDLIAPYRMLTAELPEATLGCQIHRVRRVAGGRLLASELVDGIAHVELPGAIISDDLAAALGALGNSVGHYLGPR</sequence>
<organism evidence="1 2">
    <name type="scientific">Streptosporangium jomthongense</name>
    <dbReference type="NCBI Taxonomy" id="1193683"/>
    <lineage>
        <taxon>Bacteria</taxon>
        <taxon>Bacillati</taxon>
        <taxon>Actinomycetota</taxon>
        <taxon>Actinomycetes</taxon>
        <taxon>Streptosporangiales</taxon>
        <taxon>Streptosporangiaceae</taxon>
        <taxon>Streptosporangium</taxon>
    </lineage>
</organism>
<name>A0ABV8FAM8_9ACTN</name>
<proteinExistence type="predicted"/>
<gene>
    <name evidence="1" type="ORF">ACFOYY_32825</name>
</gene>